<gene>
    <name evidence="1" type="ORF">A0H81_14669</name>
</gene>
<sequence length="154" mass="17871">MEELHGLQAQLNVGKAAPILNEFFWVLPSRSHLMIQWEPGMVESHVLCFEDWPGEECNRPEYVSDRIRICRQMMAWTQSEMIALSGVKRETCKLRRCMMECTAVGAFNEVELLVAWRPEVEEELPDGEELRNGVAEYSHWLYVVLYQDTPLPGN</sequence>
<accession>A0A1C7LKP9</accession>
<protein>
    <submittedName>
        <fullName evidence="1">Uncharacterized protein</fullName>
    </submittedName>
</protein>
<dbReference type="EMBL" id="LUGG01000045">
    <property type="protein sequence ID" value="OBZ65345.1"/>
    <property type="molecule type" value="Genomic_DNA"/>
</dbReference>
<organism evidence="1 2">
    <name type="scientific">Grifola frondosa</name>
    <name type="common">Maitake</name>
    <name type="synonym">Polyporus frondosus</name>
    <dbReference type="NCBI Taxonomy" id="5627"/>
    <lineage>
        <taxon>Eukaryota</taxon>
        <taxon>Fungi</taxon>
        <taxon>Dikarya</taxon>
        <taxon>Basidiomycota</taxon>
        <taxon>Agaricomycotina</taxon>
        <taxon>Agaricomycetes</taxon>
        <taxon>Polyporales</taxon>
        <taxon>Grifolaceae</taxon>
        <taxon>Grifola</taxon>
    </lineage>
</organism>
<dbReference type="Proteomes" id="UP000092993">
    <property type="component" value="Unassembled WGS sequence"/>
</dbReference>
<keyword evidence="2" id="KW-1185">Reference proteome</keyword>
<evidence type="ECO:0000313" key="2">
    <source>
        <dbReference type="Proteomes" id="UP000092993"/>
    </source>
</evidence>
<dbReference type="AlphaFoldDB" id="A0A1C7LKP9"/>
<comment type="caution">
    <text evidence="1">The sequence shown here is derived from an EMBL/GenBank/DDBJ whole genome shotgun (WGS) entry which is preliminary data.</text>
</comment>
<name>A0A1C7LKP9_GRIFR</name>
<proteinExistence type="predicted"/>
<evidence type="ECO:0000313" key="1">
    <source>
        <dbReference type="EMBL" id="OBZ65345.1"/>
    </source>
</evidence>
<reference evidence="1 2" key="1">
    <citation type="submission" date="2016-03" db="EMBL/GenBank/DDBJ databases">
        <title>Whole genome sequencing of Grifola frondosa 9006-11.</title>
        <authorList>
            <person name="Min B."/>
            <person name="Park H."/>
            <person name="Kim J.-G."/>
            <person name="Cho H."/>
            <person name="Oh Y.-L."/>
            <person name="Kong W.-S."/>
            <person name="Choi I.-G."/>
        </authorList>
    </citation>
    <scope>NUCLEOTIDE SEQUENCE [LARGE SCALE GENOMIC DNA]</scope>
    <source>
        <strain evidence="1 2">9006-11</strain>
    </source>
</reference>